<comment type="caution">
    <text evidence="1">The sequence shown here is derived from an EMBL/GenBank/DDBJ whole genome shotgun (WGS) entry which is preliminary data.</text>
</comment>
<protein>
    <submittedName>
        <fullName evidence="1">Uncharacterized protein</fullName>
    </submittedName>
</protein>
<organism evidence="1 2">
    <name type="scientific">Stephania cephalantha</name>
    <dbReference type="NCBI Taxonomy" id="152367"/>
    <lineage>
        <taxon>Eukaryota</taxon>
        <taxon>Viridiplantae</taxon>
        <taxon>Streptophyta</taxon>
        <taxon>Embryophyta</taxon>
        <taxon>Tracheophyta</taxon>
        <taxon>Spermatophyta</taxon>
        <taxon>Magnoliopsida</taxon>
        <taxon>Ranunculales</taxon>
        <taxon>Menispermaceae</taxon>
        <taxon>Menispermoideae</taxon>
        <taxon>Cissampelideae</taxon>
        <taxon>Stephania</taxon>
    </lineage>
</organism>
<evidence type="ECO:0000313" key="2">
    <source>
        <dbReference type="Proteomes" id="UP001419268"/>
    </source>
</evidence>
<dbReference type="Proteomes" id="UP001419268">
    <property type="component" value="Unassembled WGS sequence"/>
</dbReference>
<dbReference type="AlphaFoldDB" id="A0AAP0NUI0"/>
<proteinExistence type="predicted"/>
<accession>A0AAP0NUI0</accession>
<reference evidence="1 2" key="1">
    <citation type="submission" date="2024-01" db="EMBL/GenBank/DDBJ databases">
        <title>Genome assemblies of Stephania.</title>
        <authorList>
            <person name="Yang L."/>
        </authorList>
    </citation>
    <scope>NUCLEOTIDE SEQUENCE [LARGE SCALE GENOMIC DNA]</scope>
    <source>
        <strain evidence="1">JXDWG</strain>
        <tissue evidence="1">Leaf</tissue>
    </source>
</reference>
<sequence length="98" mass="11140">MSQRVGKGKAAKIYLKARNDEEDEKAMTQTGTKKCGCPFLINVKENADSSWYVIVICVEAQSRARKKLGRPFICRRLDKRMDLALWLGLAPQYQIPPP</sequence>
<gene>
    <name evidence="1" type="ORF">Scep_018355</name>
</gene>
<keyword evidence="2" id="KW-1185">Reference proteome</keyword>
<dbReference type="EMBL" id="JBBNAG010000007">
    <property type="protein sequence ID" value="KAK9120262.1"/>
    <property type="molecule type" value="Genomic_DNA"/>
</dbReference>
<evidence type="ECO:0000313" key="1">
    <source>
        <dbReference type="EMBL" id="KAK9120262.1"/>
    </source>
</evidence>
<name>A0AAP0NUI0_9MAGN</name>